<evidence type="ECO:0000259" key="5">
    <source>
        <dbReference type="PROSITE" id="PS51718"/>
    </source>
</evidence>
<feature type="region of interest" description="Disordered" evidence="3">
    <location>
        <begin position="931"/>
        <end position="1014"/>
    </location>
</feature>
<feature type="domain" description="GED" evidence="4">
    <location>
        <begin position="1134"/>
        <end position="1225"/>
    </location>
</feature>
<accession>A0A7R9A6R6</accession>
<reference evidence="6" key="1">
    <citation type="submission" date="2020-11" db="EMBL/GenBank/DDBJ databases">
        <authorList>
            <person name="Tran Van P."/>
        </authorList>
    </citation>
    <scope>NUCLEOTIDE SEQUENCE</scope>
</reference>
<dbReference type="Proteomes" id="UP000677054">
    <property type="component" value="Unassembled WGS sequence"/>
</dbReference>
<sequence>MRRDDPDVDRYSVRSLVRTEYGEFLHRPNEKYTDYVEVREEIADATEKESGDKAISSKPINLRLYSPHVLQLTLVDLPGMTKVPVGNQPDNIEQLIRDMILEYIEPENTLILAVTSATEDLANSDALKLARQVDPNGERTIGVLTKLDLMDRGTDARNALENKLFPLKRGYIGVVNRSQADITSGTDMDAARDAEAAFFRDHPAYRSVPGPFFLPFGPNDPREGTFPGREAREGEGKEGKEREGKGTKQLANGGTVEASVEAFPFASTRWASSGASSSVGTKRSRPFPRFGRETALSRVLLRFRPGFPSPVRVPEKHREKRKTEPKRVDRRERRGAIAKSDRKNGGSGFGFRLEQTPTNGRKTETRRFPAGVRVTLPRISARKKCPTKTWESLGSFSDGLPPFTGCFEFQQSEIERRIRNLTDRVGTKVLQKVLNRQLEEHIKEKLPGIRSNMLQKRCNLQEQLQILGATDTKMKSSNSLFHQSERSALFGSGVERKASFAFSRFLLFRVMSRFTKNLKSCLTGFDYSVEINEVQMGAVINETINEEIINGLLNEVTVFLEFVRRGFAPRRERTNERATESRESPSGTRRPCDVAATRLEPNDVAETSHGRRSPNRLRSRIAVRVPGLSDERRTTYESEKLVPTKEETMTAIRNTVGVQNYMAPPQQVFKRLVDHTTKRFKEPVKISVELIAELTGRAVEKFASQEIGSFPNLKQEVLTLIMEKLKRNESSCKDLLVVYMEAECAFMNTKHPLMKWSDVPSSQRSNVRQSFDSRVRSRPSAGVDLPPEPVRRGGIRREGGGISPFHPHGEATWRLVLSELRGTEDRWVDEESEFVSLPASSARESEGGKGDATSTIPNSSGLPPRPPRGTQRIHQGYLNLPSESAFTKKKKPAWFAVTPAHLVVFKDDREDTELIRLNNSDIRIGLKSDSKKGRKKFTVSRIDGRRRKGDPTRNGWGFGSRAADENVASRSRARCRTGRERKGEEERGRGRKRGRGAKGVRIRSSGLFPSPRSLGMGRAREMVAVYDGKEGKEVGDQWESKLKEAGILVENLGSAHTLVRPSPFSPCEILRTNEFCDRLPIHDAVLSVVPDPRQFFEDDRSYDALVPQPGAAMQPRKIDFPRKFASDKTLSRDADRFLEEILKYMRIVKQTIQDLTPKYIVLKLIDQLMVYIEEELPAQIQERNDMEKLMEPGGDAEQKKKHLLSVYNATEEALAIMNALSWPSTKPLPS</sequence>
<dbReference type="InterPro" id="IPR020850">
    <property type="entry name" value="GED_dom"/>
</dbReference>
<feature type="compositionally biased region" description="Basic and acidic residues" evidence="3">
    <location>
        <begin position="977"/>
        <end position="988"/>
    </location>
</feature>
<feature type="domain" description="Dynamin-type G" evidence="5">
    <location>
        <begin position="1"/>
        <end position="227"/>
    </location>
</feature>
<proteinExistence type="predicted"/>
<dbReference type="PROSITE" id="PS51718">
    <property type="entry name" value="G_DYNAMIN_2"/>
    <property type="match status" value="1"/>
</dbReference>
<dbReference type="Pfam" id="PF01031">
    <property type="entry name" value="Dynamin_M"/>
    <property type="match status" value="3"/>
</dbReference>
<dbReference type="AlphaFoldDB" id="A0A7R9A6R6"/>
<dbReference type="GO" id="GO:0008017">
    <property type="term" value="F:microtubule binding"/>
    <property type="evidence" value="ECO:0007669"/>
    <property type="project" value="TreeGrafter"/>
</dbReference>
<feature type="region of interest" description="Disordered" evidence="3">
    <location>
        <begin position="214"/>
        <end position="253"/>
    </location>
</feature>
<dbReference type="PANTHER" id="PTHR11566">
    <property type="entry name" value="DYNAMIN"/>
    <property type="match status" value="1"/>
</dbReference>
<dbReference type="Gene3D" id="1.20.120.1240">
    <property type="entry name" value="Dynamin, middle domain"/>
    <property type="match status" value="2"/>
</dbReference>
<dbReference type="InterPro" id="IPR001401">
    <property type="entry name" value="Dynamin_GTPase"/>
</dbReference>
<feature type="compositionally biased region" description="Basic and acidic residues" evidence="3">
    <location>
        <begin position="229"/>
        <end position="246"/>
    </location>
</feature>
<evidence type="ECO:0000313" key="6">
    <source>
        <dbReference type="EMBL" id="CAD7248905.1"/>
    </source>
</evidence>
<dbReference type="InterPro" id="IPR003130">
    <property type="entry name" value="GED"/>
</dbReference>
<organism evidence="6">
    <name type="scientific">Darwinula stevensoni</name>
    <dbReference type="NCBI Taxonomy" id="69355"/>
    <lineage>
        <taxon>Eukaryota</taxon>
        <taxon>Metazoa</taxon>
        <taxon>Ecdysozoa</taxon>
        <taxon>Arthropoda</taxon>
        <taxon>Crustacea</taxon>
        <taxon>Oligostraca</taxon>
        <taxon>Ostracoda</taxon>
        <taxon>Podocopa</taxon>
        <taxon>Podocopida</taxon>
        <taxon>Darwinulocopina</taxon>
        <taxon>Darwinuloidea</taxon>
        <taxon>Darwinulidae</taxon>
        <taxon>Darwinula</taxon>
    </lineage>
</organism>
<keyword evidence="2" id="KW-0342">GTP-binding</keyword>
<feature type="compositionally biased region" description="Basic residues" evidence="3">
    <location>
        <begin position="932"/>
        <end position="948"/>
    </location>
</feature>
<evidence type="ECO:0000256" key="3">
    <source>
        <dbReference type="SAM" id="MobiDB-lite"/>
    </source>
</evidence>
<evidence type="ECO:0000313" key="7">
    <source>
        <dbReference type="Proteomes" id="UP000677054"/>
    </source>
</evidence>
<evidence type="ECO:0000256" key="1">
    <source>
        <dbReference type="ARBA" id="ARBA00022741"/>
    </source>
</evidence>
<dbReference type="SMART" id="SM00053">
    <property type="entry name" value="DYNc"/>
    <property type="match status" value="1"/>
</dbReference>
<dbReference type="InterPro" id="IPR011993">
    <property type="entry name" value="PH-like_dom_sf"/>
</dbReference>
<dbReference type="GO" id="GO:0005737">
    <property type="term" value="C:cytoplasm"/>
    <property type="evidence" value="ECO:0007669"/>
    <property type="project" value="TreeGrafter"/>
</dbReference>
<name>A0A7R9A6R6_9CRUS</name>
<feature type="compositionally biased region" description="Basic and acidic residues" evidence="3">
    <location>
        <begin position="570"/>
        <end position="583"/>
    </location>
</feature>
<feature type="region of interest" description="Disordered" evidence="3">
    <location>
        <begin position="758"/>
        <end position="804"/>
    </location>
</feature>
<dbReference type="InterPro" id="IPR000375">
    <property type="entry name" value="Dynamin_stalk"/>
</dbReference>
<dbReference type="Gene3D" id="2.30.29.30">
    <property type="entry name" value="Pleckstrin-homology domain (PH domain)/Phosphotyrosine-binding domain (PTB)"/>
    <property type="match status" value="1"/>
</dbReference>
<dbReference type="SUPFAM" id="SSF52540">
    <property type="entry name" value="P-loop containing nucleoside triphosphate hydrolases"/>
    <property type="match status" value="1"/>
</dbReference>
<dbReference type="GO" id="GO:0003924">
    <property type="term" value="F:GTPase activity"/>
    <property type="evidence" value="ECO:0007669"/>
    <property type="project" value="InterPro"/>
</dbReference>
<feature type="region of interest" description="Disordered" evidence="3">
    <location>
        <begin position="307"/>
        <end position="363"/>
    </location>
</feature>
<evidence type="ECO:0008006" key="8">
    <source>
        <dbReference type="Google" id="ProtNLM"/>
    </source>
</evidence>
<dbReference type="EMBL" id="LR901570">
    <property type="protein sequence ID" value="CAD7248905.1"/>
    <property type="molecule type" value="Genomic_DNA"/>
</dbReference>
<dbReference type="EMBL" id="CAJPEV010002053">
    <property type="protein sequence ID" value="CAG0895461.1"/>
    <property type="molecule type" value="Genomic_DNA"/>
</dbReference>
<dbReference type="PROSITE" id="PS51388">
    <property type="entry name" value="GED"/>
    <property type="match status" value="1"/>
</dbReference>
<feature type="compositionally biased region" description="Basic residues" evidence="3">
    <location>
        <begin position="989"/>
        <end position="1001"/>
    </location>
</feature>
<feature type="compositionally biased region" description="Polar residues" evidence="3">
    <location>
        <begin position="759"/>
        <end position="772"/>
    </location>
</feature>
<dbReference type="InterPro" id="IPR030381">
    <property type="entry name" value="G_DYNAMIN_dom"/>
</dbReference>
<dbReference type="PRINTS" id="PR00195">
    <property type="entry name" value="DYNAMIN"/>
</dbReference>
<dbReference type="InterPro" id="IPR045063">
    <property type="entry name" value="Dynamin_N"/>
</dbReference>
<gene>
    <name evidence="6" type="ORF">DSTB1V02_LOCUS8712</name>
</gene>
<keyword evidence="7" id="KW-1185">Reference proteome</keyword>
<dbReference type="GO" id="GO:0005886">
    <property type="term" value="C:plasma membrane"/>
    <property type="evidence" value="ECO:0007669"/>
    <property type="project" value="TreeGrafter"/>
</dbReference>
<keyword evidence="1" id="KW-0547">Nucleotide-binding</keyword>
<dbReference type="InterPro" id="IPR022812">
    <property type="entry name" value="Dynamin"/>
</dbReference>
<evidence type="ECO:0000259" key="4">
    <source>
        <dbReference type="PROSITE" id="PS51388"/>
    </source>
</evidence>
<feature type="compositionally biased region" description="Basic and acidic residues" evidence="3">
    <location>
        <begin position="789"/>
        <end position="799"/>
    </location>
</feature>
<dbReference type="GO" id="GO:0005874">
    <property type="term" value="C:microtubule"/>
    <property type="evidence" value="ECO:0007669"/>
    <property type="project" value="TreeGrafter"/>
</dbReference>
<feature type="region of interest" description="Disordered" evidence="3">
    <location>
        <begin position="570"/>
        <end position="618"/>
    </location>
</feature>
<dbReference type="InterPro" id="IPR027417">
    <property type="entry name" value="P-loop_NTPase"/>
</dbReference>
<dbReference type="Pfam" id="PF02212">
    <property type="entry name" value="GED"/>
    <property type="match status" value="1"/>
</dbReference>
<dbReference type="Pfam" id="PF00350">
    <property type="entry name" value="Dynamin_N"/>
    <property type="match status" value="1"/>
</dbReference>
<dbReference type="CDD" id="cd08771">
    <property type="entry name" value="DLP_1"/>
    <property type="match status" value="1"/>
</dbReference>
<feature type="region of interest" description="Disordered" evidence="3">
    <location>
        <begin position="837"/>
        <end position="871"/>
    </location>
</feature>
<feature type="compositionally biased region" description="Basic and acidic residues" evidence="3">
    <location>
        <begin position="313"/>
        <end position="344"/>
    </location>
</feature>
<protein>
    <recommendedName>
        <fullName evidence="8">Dynamin GTPase</fullName>
    </recommendedName>
</protein>
<dbReference type="GO" id="GO:0031623">
    <property type="term" value="P:receptor internalization"/>
    <property type="evidence" value="ECO:0007669"/>
    <property type="project" value="TreeGrafter"/>
</dbReference>
<dbReference type="Gene3D" id="3.40.50.300">
    <property type="entry name" value="P-loop containing nucleotide triphosphate hydrolases"/>
    <property type="match status" value="2"/>
</dbReference>
<feature type="compositionally biased region" description="Polar residues" evidence="3">
    <location>
        <begin position="852"/>
        <end position="861"/>
    </location>
</feature>
<evidence type="ECO:0000256" key="2">
    <source>
        <dbReference type="ARBA" id="ARBA00023134"/>
    </source>
</evidence>
<dbReference type="GO" id="GO:0005525">
    <property type="term" value="F:GTP binding"/>
    <property type="evidence" value="ECO:0007669"/>
    <property type="project" value="UniProtKB-KW"/>
</dbReference>